<dbReference type="Pfam" id="PF00472">
    <property type="entry name" value="RF-1"/>
    <property type="match status" value="1"/>
</dbReference>
<feature type="coiled-coil region" evidence="7">
    <location>
        <begin position="45"/>
        <end position="95"/>
    </location>
</feature>
<keyword evidence="4 5" id="KW-0648">Protein biosynthesis</keyword>
<evidence type="ECO:0000256" key="4">
    <source>
        <dbReference type="ARBA" id="ARBA00022917"/>
    </source>
</evidence>
<dbReference type="PROSITE" id="PS00745">
    <property type="entry name" value="RF_PROK_I"/>
    <property type="match status" value="1"/>
</dbReference>
<dbReference type="InterPro" id="IPR050057">
    <property type="entry name" value="Prokaryotic/Mito_RF"/>
</dbReference>
<dbReference type="PANTHER" id="PTHR43804:SF7">
    <property type="entry name" value="LD18447P"/>
    <property type="match status" value="1"/>
</dbReference>
<sequence length="359" mass="39753">MISDERLELLTDRYDYLGHALGTPDEFSNEEFVKLSREYADLGPVVEAVNALKAARQEVEDLEEMIASGDDPEMRELAQEELKELKEKLPQMDRDLSIQLLPKDAADDKSAILEIRAGTGGDEAALFAGDLYEMYEKYAATQGWKMEMISGSPSDVGGFKEVMANVSGKGVFAKLKFESGVHRVQRVPATESGGRIHTSAATVAVMPEAEEVDIEIRPEDIRIDTMRSSGAGGQHVNTTDSAVRITHLPTGIVVTSSEKSQHRNREKAMQVLRARLYDREREMLAAERSEARKSQVGSGDRSERIRTYNFPQGRVTDHRIGLTLHKLDQILAGEGLEEVIDALISEDQAAKLSAMEEGF</sequence>
<organism evidence="9 10">
    <name type="scientific">Kordiimonas lipolytica</name>
    <dbReference type="NCBI Taxonomy" id="1662421"/>
    <lineage>
        <taxon>Bacteria</taxon>
        <taxon>Pseudomonadati</taxon>
        <taxon>Pseudomonadota</taxon>
        <taxon>Alphaproteobacteria</taxon>
        <taxon>Kordiimonadales</taxon>
        <taxon>Kordiimonadaceae</taxon>
        <taxon>Kordiimonas</taxon>
    </lineage>
</organism>
<keyword evidence="10" id="KW-1185">Reference proteome</keyword>
<evidence type="ECO:0000256" key="2">
    <source>
        <dbReference type="ARBA" id="ARBA00010835"/>
    </source>
</evidence>
<dbReference type="HAMAP" id="MF_00093">
    <property type="entry name" value="Rel_fac_1"/>
    <property type="match status" value="1"/>
</dbReference>
<protein>
    <recommendedName>
        <fullName evidence="5 6">Peptide chain release factor 1</fullName>
        <shortName evidence="5">RF-1</shortName>
    </recommendedName>
</protein>
<keyword evidence="3 5" id="KW-0488">Methylation</keyword>
<accession>A0ABV8U4U5</accession>
<feature type="modified residue" description="N5-methylglutamine" evidence="5">
    <location>
        <position position="234"/>
    </location>
</feature>
<dbReference type="Proteomes" id="UP001595776">
    <property type="component" value="Unassembled WGS sequence"/>
</dbReference>
<evidence type="ECO:0000256" key="6">
    <source>
        <dbReference type="NCBIfam" id="TIGR00019"/>
    </source>
</evidence>
<dbReference type="NCBIfam" id="NF001859">
    <property type="entry name" value="PRK00591.1"/>
    <property type="match status" value="1"/>
</dbReference>
<reference evidence="10" key="1">
    <citation type="journal article" date="2019" name="Int. J. Syst. Evol. Microbiol.">
        <title>The Global Catalogue of Microorganisms (GCM) 10K type strain sequencing project: providing services to taxonomists for standard genome sequencing and annotation.</title>
        <authorList>
            <consortium name="The Broad Institute Genomics Platform"/>
            <consortium name="The Broad Institute Genome Sequencing Center for Infectious Disease"/>
            <person name="Wu L."/>
            <person name="Ma J."/>
        </authorList>
    </citation>
    <scope>NUCLEOTIDE SEQUENCE [LARGE SCALE GENOMIC DNA]</scope>
    <source>
        <strain evidence="10">CGMCC 1.15304</strain>
    </source>
</reference>
<keyword evidence="5" id="KW-0963">Cytoplasm</keyword>
<dbReference type="Gene3D" id="3.30.70.1660">
    <property type="match status" value="1"/>
</dbReference>
<evidence type="ECO:0000256" key="5">
    <source>
        <dbReference type="HAMAP-Rule" id="MF_00093"/>
    </source>
</evidence>
<dbReference type="InterPro" id="IPR045853">
    <property type="entry name" value="Pep_chain_release_fac_I_sf"/>
</dbReference>
<dbReference type="EMBL" id="JBHSCR010000001">
    <property type="protein sequence ID" value="MFC4346238.1"/>
    <property type="molecule type" value="Genomic_DNA"/>
</dbReference>
<name>A0ABV8U4U5_9PROT</name>
<comment type="similarity">
    <text evidence="2 5">Belongs to the prokaryotic/mitochondrial release factor family.</text>
</comment>
<evidence type="ECO:0000256" key="3">
    <source>
        <dbReference type="ARBA" id="ARBA00022481"/>
    </source>
</evidence>
<gene>
    <name evidence="5 9" type="primary">prfA</name>
    <name evidence="9" type="ORF">ACFO5Q_00070</name>
</gene>
<dbReference type="Pfam" id="PF03462">
    <property type="entry name" value="PCRF"/>
    <property type="match status" value="1"/>
</dbReference>
<evidence type="ECO:0000313" key="10">
    <source>
        <dbReference type="Proteomes" id="UP001595776"/>
    </source>
</evidence>
<dbReference type="InterPro" id="IPR000352">
    <property type="entry name" value="Pep_chain_release_fac_I"/>
</dbReference>
<comment type="function">
    <text evidence="1 5">Peptide chain release factor 1 directs the termination of translation in response to the peptide chain termination codons UAG and UAA.</text>
</comment>
<evidence type="ECO:0000256" key="7">
    <source>
        <dbReference type="SAM" id="Coils"/>
    </source>
</evidence>
<dbReference type="InterPro" id="IPR005139">
    <property type="entry name" value="PCRF"/>
</dbReference>
<feature type="domain" description="Prokaryotic-type class I peptide chain release factors" evidence="8">
    <location>
        <begin position="227"/>
        <end position="243"/>
    </location>
</feature>
<dbReference type="SMART" id="SM00937">
    <property type="entry name" value="PCRF"/>
    <property type="match status" value="1"/>
</dbReference>
<comment type="subcellular location">
    <subcellularLocation>
        <location evidence="5">Cytoplasm</location>
    </subcellularLocation>
</comment>
<dbReference type="Gene3D" id="6.10.140.1950">
    <property type="match status" value="1"/>
</dbReference>
<dbReference type="SUPFAM" id="SSF75620">
    <property type="entry name" value="Release factor"/>
    <property type="match status" value="1"/>
</dbReference>
<keyword evidence="7" id="KW-0175">Coiled coil</keyword>
<comment type="caution">
    <text evidence="9">The sequence shown here is derived from an EMBL/GenBank/DDBJ whole genome shotgun (WGS) entry which is preliminary data.</text>
</comment>
<evidence type="ECO:0000313" key="9">
    <source>
        <dbReference type="EMBL" id="MFC4346238.1"/>
    </source>
</evidence>
<evidence type="ECO:0000259" key="8">
    <source>
        <dbReference type="PROSITE" id="PS00745"/>
    </source>
</evidence>
<dbReference type="InterPro" id="IPR004373">
    <property type="entry name" value="RF-1"/>
</dbReference>
<proteinExistence type="inferred from homology"/>
<comment type="PTM">
    <text evidence="5">Methylated by PrmC. Methylation increases the termination efficiency of RF1.</text>
</comment>
<evidence type="ECO:0000256" key="1">
    <source>
        <dbReference type="ARBA" id="ARBA00002986"/>
    </source>
</evidence>
<dbReference type="NCBIfam" id="TIGR00019">
    <property type="entry name" value="prfA"/>
    <property type="match status" value="1"/>
</dbReference>
<dbReference type="RefSeq" id="WP_068150391.1">
    <property type="nucleotide sequence ID" value="NZ_JBHSCR010000001.1"/>
</dbReference>
<dbReference type="Gene3D" id="3.30.160.20">
    <property type="match status" value="1"/>
</dbReference>
<dbReference type="PANTHER" id="PTHR43804">
    <property type="entry name" value="LD18447P"/>
    <property type="match status" value="1"/>
</dbReference>